<evidence type="ECO:0000256" key="4">
    <source>
        <dbReference type="ARBA" id="ARBA00022692"/>
    </source>
</evidence>
<comment type="similarity">
    <text evidence="2">Belongs to the sphingomyelin synthase family.</text>
</comment>
<dbReference type="GO" id="GO:0005886">
    <property type="term" value="C:plasma membrane"/>
    <property type="evidence" value="ECO:0007669"/>
    <property type="project" value="TreeGrafter"/>
</dbReference>
<organism evidence="11 12">
    <name type="scientific">Blastocystis sp. subtype 1 (strain ATCC 50177 / NandII)</name>
    <dbReference type="NCBI Taxonomy" id="478820"/>
    <lineage>
        <taxon>Eukaryota</taxon>
        <taxon>Sar</taxon>
        <taxon>Stramenopiles</taxon>
        <taxon>Bigyra</taxon>
        <taxon>Opalozoa</taxon>
        <taxon>Opalinata</taxon>
        <taxon>Blastocystidae</taxon>
        <taxon>Blastocystis</taxon>
    </lineage>
</organism>
<sequence length="210" mass="23726">MPISFLKSVKSAALGDILMYVAVVPVAISLLFQKDNFRLLKRGFLLIAISSILRPITFNVTRLSDPNPDSLANREGFVPSPVTLPNIITFMIDYFIDLSHPHETSGDMIFSGHTRYLMVGLCVMSSLVSKKNWKVTVPCFVCELLCCCCAIYCFFLTRLHYTVDILLAIVLVVSWWQVLCAASQYSKVEAGDRLSLTTRLWISFLRWIDC</sequence>
<dbReference type="GO" id="GO:0046513">
    <property type="term" value="P:ceramide biosynthetic process"/>
    <property type="evidence" value="ECO:0007669"/>
    <property type="project" value="TreeGrafter"/>
</dbReference>
<feature type="transmembrane region" description="Helical" evidence="9">
    <location>
        <begin position="12"/>
        <end position="32"/>
    </location>
</feature>
<evidence type="ECO:0000313" key="12">
    <source>
        <dbReference type="Proteomes" id="UP000078348"/>
    </source>
</evidence>
<dbReference type="AlphaFoldDB" id="A0A196SCW8"/>
<keyword evidence="5" id="KW-0746">Sphingolipid metabolism</keyword>
<keyword evidence="4 9" id="KW-0812">Transmembrane</keyword>
<dbReference type="InterPro" id="IPR025749">
    <property type="entry name" value="Sphingomyelin_synth-like_dom"/>
</dbReference>
<evidence type="ECO:0000256" key="9">
    <source>
        <dbReference type="SAM" id="Phobius"/>
    </source>
</evidence>
<keyword evidence="7" id="KW-0443">Lipid metabolism</keyword>
<evidence type="ECO:0000256" key="3">
    <source>
        <dbReference type="ARBA" id="ARBA00022679"/>
    </source>
</evidence>
<feature type="domain" description="Sphingomyelin synthase-like" evidence="10">
    <location>
        <begin position="106"/>
        <end position="177"/>
    </location>
</feature>
<keyword evidence="6 9" id="KW-1133">Transmembrane helix</keyword>
<dbReference type="Pfam" id="PF14360">
    <property type="entry name" value="PAP2_C"/>
    <property type="match status" value="1"/>
</dbReference>
<gene>
    <name evidence="11" type="ORF">AV274_4529</name>
</gene>
<evidence type="ECO:0000256" key="5">
    <source>
        <dbReference type="ARBA" id="ARBA00022919"/>
    </source>
</evidence>
<keyword evidence="8 9" id="KW-0472">Membrane</keyword>
<dbReference type="InterPro" id="IPR045221">
    <property type="entry name" value="Sphingomyelin_synth-like"/>
</dbReference>
<dbReference type="EMBL" id="LXWW01000320">
    <property type="protein sequence ID" value="OAO13854.1"/>
    <property type="molecule type" value="Genomic_DNA"/>
</dbReference>
<dbReference type="GO" id="GO:0047493">
    <property type="term" value="F:ceramide cholinephosphotransferase activity"/>
    <property type="evidence" value="ECO:0007669"/>
    <property type="project" value="TreeGrafter"/>
</dbReference>
<keyword evidence="3" id="KW-0808">Transferase</keyword>
<dbReference type="GO" id="GO:0005789">
    <property type="term" value="C:endoplasmic reticulum membrane"/>
    <property type="evidence" value="ECO:0007669"/>
    <property type="project" value="TreeGrafter"/>
</dbReference>
<evidence type="ECO:0000256" key="1">
    <source>
        <dbReference type="ARBA" id="ARBA00004141"/>
    </source>
</evidence>
<evidence type="ECO:0000256" key="2">
    <source>
        <dbReference type="ARBA" id="ARBA00005441"/>
    </source>
</evidence>
<feature type="transmembrane region" description="Helical" evidence="9">
    <location>
        <begin position="135"/>
        <end position="156"/>
    </location>
</feature>
<protein>
    <recommendedName>
        <fullName evidence="10">Sphingomyelin synthase-like domain-containing protein</fullName>
    </recommendedName>
</protein>
<name>A0A196SCW8_BLAHN</name>
<accession>A0A196SCW8</accession>
<feature type="transmembrane region" description="Helical" evidence="9">
    <location>
        <begin position="163"/>
        <end position="185"/>
    </location>
</feature>
<evidence type="ECO:0000256" key="6">
    <source>
        <dbReference type="ARBA" id="ARBA00022989"/>
    </source>
</evidence>
<keyword evidence="12" id="KW-1185">Reference proteome</keyword>
<dbReference type="OrthoDB" id="346910at2759"/>
<comment type="subcellular location">
    <subcellularLocation>
        <location evidence="1">Membrane</location>
        <topology evidence="1">Multi-pass membrane protein</topology>
    </subcellularLocation>
</comment>
<dbReference type="GO" id="GO:0033188">
    <property type="term" value="F:sphingomyelin synthase activity"/>
    <property type="evidence" value="ECO:0007669"/>
    <property type="project" value="TreeGrafter"/>
</dbReference>
<reference evidence="11 12" key="1">
    <citation type="submission" date="2016-05" db="EMBL/GenBank/DDBJ databases">
        <title>Nuclear genome of Blastocystis sp. subtype 1 NandII.</title>
        <authorList>
            <person name="Gentekaki E."/>
            <person name="Curtis B."/>
            <person name="Stairs C."/>
            <person name="Eme L."/>
            <person name="Herman E."/>
            <person name="Klimes V."/>
            <person name="Arias M.C."/>
            <person name="Elias M."/>
            <person name="Hilliou F."/>
            <person name="Klute M."/>
            <person name="Malik S.-B."/>
            <person name="Pightling A."/>
            <person name="Rachubinski R."/>
            <person name="Salas D."/>
            <person name="Schlacht A."/>
            <person name="Suga H."/>
            <person name="Archibald J."/>
            <person name="Ball S.G."/>
            <person name="Clark G."/>
            <person name="Dacks J."/>
            <person name="Van Der Giezen M."/>
            <person name="Tsaousis A."/>
            <person name="Roger A."/>
        </authorList>
    </citation>
    <scope>NUCLEOTIDE SEQUENCE [LARGE SCALE GENOMIC DNA]</scope>
    <source>
        <strain evidence="12">ATCC 50177 / NandII</strain>
    </source>
</reference>
<comment type="caution">
    <text evidence="11">The sequence shown here is derived from an EMBL/GenBank/DDBJ whole genome shotgun (WGS) entry which is preliminary data.</text>
</comment>
<evidence type="ECO:0000259" key="10">
    <source>
        <dbReference type="Pfam" id="PF14360"/>
    </source>
</evidence>
<proteinExistence type="inferred from homology"/>
<evidence type="ECO:0000313" key="11">
    <source>
        <dbReference type="EMBL" id="OAO13854.1"/>
    </source>
</evidence>
<dbReference type="PANTHER" id="PTHR21290:SF25">
    <property type="entry name" value="SPHINGOMYELIN SYNTHASE-RELATED PROTEIN 1"/>
    <property type="match status" value="1"/>
</dbReference>
<dbReference type="Proteomes" id="UP000078348">
    <property type="component" value="Unassembled WGS sequence"/>
</dbReference>
<evidence type="ECO:0000256" key="7">
    <source>
        <dbReference type="ARBA" id="ARBA00023098"/>
    </source>
</evidence>
<evidence type="ECO:0000256" key="8">
    <source>
        <dbReference type="ARBA" id="ARBA00023136"/>
    </source>
</evidence>
<dbReference type="PANTHER" id="PTHR21290">
    <property type="entry name" value="SPHINGOMYELIN SYNTHETASE"/>
    <property type="match status" value="1"/>
</dbReference>
<dbReference type="GO" id="GO:0000139">
    <property type="term" value="C:Golgi membrane"/>
    <property type="evidence" value="ECO:0007669"/>
    <property type="project" value="TreeGrafter"/>
</dbReference>